<feature type="transmembrane region" description="Helical" evidence="5">
    <location>
        <begin position="211"/>
        <end position="229"/>
    </location>
</feature>
<feature type="transmembrane region" description="Helical" evidence="5">
    <location>
        <begin position="102"/>
        <end position="123"/>
    </location>
</feature>
<dbReference type="Pfam" id="PF03062">
    <property type="entry name" value="MBOAT"/>
    <property type="match status" value="1"/>
</dbReference>
<dbReference type="InterPro" id="IPR051085">
    <property type="entry name" value="MB_O-acyltransferase"/>
</dbReference>
<evidence type="ECO:0000256" key="4">
    <source>
        <dbReference type="ARBA" id="ARBA00023136"/>
    </source>
</evidence>
<feature type="transmembrane region" description="Helical" evidence="5">
    <location>
        <begin position="58"/>
        <end position="90"/>
    </location>
</feature>
<dbReference type="PANTHER" id="PTHR13285">
    <property type="entry name" value="ACYLTRANSFERASE"/>
    <property type="match status" value="1"/>
</dbReference>
<dbReference type="Proteomes" id="UP000246352">
    <property type="component" value="Unassembled WGS sequence"/>
</dbReference>
<feature type="transmembrane region" description="Helical" evidence="5">
    <location>
        <begin position="129"/>
        <end position="149"/>
    </location>
</feature>
<comment type="subcellular location">
    <subcellularLocation>
        <location evidence="1">Membrane</location>
        <topology evidence="1">Multi-pass membrane protein</topology>
    </subcellularLocation>
</comment>
<feature type="transmembrane region" description="Helical" evidence="5">
    <location>
        <begin position="261"/>
        <end position="282"/>
    </location>
</feature>
<gene>
    <name evidence="6" type="ORF">DFR52_104537</name>
</gene>
<keyword evidence="7" id="KW-1185">Reference proteome</keyword>
<name>A0A317PGV2_9HYPH</name>
<dbReference type="RefSeq" id="WP_158284997.1">
    <property type="nucleotide sequence ID" value="NZ_QGTR01000004.1"/>
</dbReference>
<keyword evidence="2 5" id="KW-0812">Transmembrane</keyword>
<evidence type="ECO:0000256" key="3">
    <source>
        <dbReference type="ARBA" id="ARBA00022989"/>
    </source>
</evidence>
<evidence type="ECO:0000313" key="6">
    <source>
        <dbReference type="EMBL" id="PWV99244.1"/>
    </source>
</evidence>
<dbReference type="AlphaFoldDB" id="A0A317PGV2"/>
<sequence>MNSLLYGVFALDLAQELSINKIPLLELLRAPFAINLGILGVAVVWLCRQRSVRLGLTLLGLACLLVMTGLIFTSLLLAAAVGVWLLARVLQRWALRRGRHGLPLLVGWVVVNGLYFPLFFITLPQFGPFMSVGELVLFWGPAFFVFRSLHYLHMACKGRVDPFVPEAFADFLLYVVHFASFWFGPYQKFAQFGEEVATCKQRQTAKNQFKGWLRILMGLGKFLILFHFFNIDHFYRFGYFGPFTDTLFADAGSAEPGHLWLMMYLFAFRMMLFISALSDGVIGMNLLMGIRVPENSNWPILSRDIMDFWRRWHVQTGVFLREEVFFPSGGMRKRRLGFFCVFAYSGFWHFPAWTSILLFPLVQLALFELTIAWQGFWKFHDRREDQISEIGRRLYLHDSLPSGVVGFFLVLNSNVLTIAFIHDHFHHGSRILPALLGF</sequence>
<feature type="transmembrane region" description="Helical" evidence="5">
    <location>
        <begin position="400"/>
        <end position="421"/>
    </location>
</feature>
<accession>A0A317PGV2</accession>
<dbReference type="InterPro" id="IPR004299">
    <property type="entry name" value="MBOAT_fam"/>
</dbReference>
<keyword evidence="6" id="KW-0808">Transferase</keyword>
<dbReference type="EMBL" id="QGTR01000004">
    <property type="protein sequence ID" value="PWV99244.1"/>
    <property type="molecule type" value="Genomic_DNA"/>
</dbReference>
<evidence type="ECO:0000256" key="2">
    <source>
        <dbReference type="ARBA" id="ARBA00022692"/>
    </source>
</evidence>
<dbReference type="GO" id="GO:0016020">
    <property type="term" value="C:membrane"/>
    <property type="evidence" value="ECO:0007669"/>
    <property type="project" value="UniProtKB-SubCell"/>
</dbReference>
<protein>
    <submittedName>
        <fullName evidence="6">D-alanyl-lipoteichoic acid acyltransferase DltB (MBOAT superfamily)</fullName>
    </submittedName>
</protein>
<feature type="transmembrane region" description="Helical" evidence="5">
    <location>
        <begin position="336"/>
        <end position="353"/>
    </location>
</feature>
<feature type="transmembrane region" description="Helical" evidence="5">
    <location>
        <begin position="27"/>
        <end position="46"/>
    </location>
</feature>
<dbReference type="OrthoDB" id="139172at2"/>
<keyword evidence="6" id="KW-0012">Acyltransferase</keyword>
<reference evidence="6 7" key="1">
    <citation type="submission" date="2018-05" db="EMBL/GenBank/DDBJ databases">
        <title>Genomic Encyclopedia of Type Strains, Phase IV (KMG-IV): sequencing the most valuable type-strain genomes for metagenomic binning, comparative biology and taxonomic classification.</title>
        <authorList>
            <person name="Goeker M."/>
        </authorList>
    </citation>
    <scope>NUCLEOTIDE SEQUENCE [LARGE SCALE GENOMIC DNA]</scope>
    <source>
        <strain evidence="6 7">DSM 16791</strain>
    </source>
</reference>
<proteinExistence type="predicted"/>
<evidence type="ECO:0000256" key="1">
    <source>
        <dbReference type="ARBA" id="ARBA00004141"/>
    </source>
</evidence>
<evidence type="ECO:0000313" key="7">
    <source>
        <dbReference type="Proteomes" id="UP000246352"/>
    </source>
</evidence>
<evidence type="ECO:0000256" key="5">
    <source>
        <dbReference type="SAM" id="Phobius"/>
    </source>
</evidence>
<comment type="caution">
    <text evidence="6">The sequence shown here is derived from an EMBL/GenBank/DDBJ whole genome shotgun (WGS) entry which is preliminary data.</text>
</comment>
<keyword evidence="3 5" id="KW-1133">Transmembrane helix</keyword>
<dbReference type="GO" id="GO:0016746">
    <property type="term" value="F:acyltransferase activity"/>
    <property type="evidence" value="ECO:0007669"/>
    <property type="project" value="UniProtKB-KW"/>
</dbReference>
<keyword evidence="4 5" id="KW-0472">Membrane</keyword>
<organism evidence="6 7">
    <name type="scientific">Hoeflea marina</name>
    <dbReference type="NCBI Taxonomy" id="274592"/>
    <lineage>
        <taxon>Bacteria</taxon>
        <taxon>Pseudomonadati</taxon>
        <taxon>Pseudomonadota</taxon>
        <taxon>Alphaproteobacteria</taxon>
        <taxon>Hyphomicrobiales</taxon>
        <taxon>Rhizobiaceae</taxon>
        <taxon>Hoeflea</taxon>
    </lineage>
</organism>
<feature type="transmembrane region" description="Helical" evidence="5">
    <location>
        <begin position="359"/>
        <end position="379"/>
    </location>
</feature>
<dbReference type="PANTHER" id="PTHR13285:SF18">
    <property type="entry name" value="PROTEIN-CYSTEINE N-PALMITOYLTRANSFERASE RASP"/>
    <property type="match status" value="1"/>
</dbReference>